<gene>
    <name evidence="2" type="ORF">FRUB_02513</name>
</gene>
<reference evidence="3" key="1">
    <citation type="submission" date="2017-06" db="EMBL/GenBank/DDBJ databases">
        <title>Genome analysis of Fimbriiglobus ruber SP5, the first member of the order Planctomycetales with confirmed chitinolytic capability.</title>
        <authorList>
            <person name="Ravin N.V."/>
            <person name="Rakitin A.L."/>
            <person name="Ivanova A.A."/>
            <person name="Beletsky A.V."/>
            <person name="Kulichevskaya I.S."/>
            <person name="Mardanov A.V."/>
            <person name="Dedysh S.N."/>
        </authorList>
    </citation>
    <scope>NUCLEOTIDE SEQUENCE [LARGE SCALE GENOMIC DNA]</scope>
    <source>
        <strain evidence="3">SP5</strain>
    </source>
</reference>
<dbReference type="OrthoDB" id="9802554at2"/>
<dbReference type="Gene3D" id="3.40.50.10300">
    <property type="entry name" value="CoaB-like"/>
    <property type="match status" value="1"/>
</dbReference>
<accession>A0A225DYW3</accession>
<dbReference type="InterPro" id="IPR035929">
    <property type="entry name" value="CoaB-like_sf"/>
</dbReference>
<protein>
    <submittedName>
        <fullName evidence="2">Phosphopantothenoylcysteine synthetase</fullName>
    </submittedName>
</protein>
<dbReference type="Pfam" id="PF04127">
    <property type="entry name" value="DFP"/>
    <property type="match status" value="1"/>
</dbReference>
<dbReference type="SUPFAM" id="SSF102645">
    <property type="entry name" value="CoaB-like"/>
    <property type="match status" value="1"/>
</dbReference>
<dbReference type="Proteomes" id="UP000214646">
    <property type="component" value="Unassembled WGS sequence"/>
</dbReference>
<sequence length="250" mass="27782">MNILVTAGNTQAPIDRVRVVTNIFTGKTGANIARTAWARGHRVTILTSHPETLTDLPDPASDSDRRVTVVPYQTFDDLAGLIQKEIKTGGYDVAFHSAAVSDYLSAGVYAPEPGTFFNARTKYWERRGNAPAMAEHRGGKISSREPELWFRMVRAPKLIDRFRNPWGFQGLLVKFKLEVGLSDTELVDIAEASRTTSGADLMVANTLEGSAHSAFIGPLDGRYDRVPRRELADRLVLTVEHMHRARVQHE</sequence>
<name>A0A225DYW3_9BACT</name>
<dbReference type="GO" id="GO:0015937">
    <property type="term" value="P:coenzyme A biosynthetic process"/>
    <property type="evidence" value="ECO:0007669"/>
    <property type="project" value="UniProtKB-ARBA"/>
</dbReference>
<dbReference type="AlphaFoldDB" id="A0A225DYW3"/>
<dbReference type="InterPro" id="IPR007085">
    <property type="entry name" value="DNA/pantothenate-metab_flavo_C"/>
</dbReference>
<evidence type="ECO:0000313" key="2">
    <source>
        <dbReference type="EMBL" id="OWK42916.1"/>
    </source>
</evidence>
<proteinExistence type="predicted"/>
<dbReference type="RefSeq" id="WP_088253853.1">
    <property type="nucleotide sequence ID" value="NZ_NIDE01000004.1"/>
</dbReference>
<dbReference type="GO" id="GO:0003824">
    <property type="term" value="F:catalytic activity"/>
    <property type="evidence" value="ECO:0007669"/>
    <property type="project" value="UniProtKB-ARBA"/>
</dbReference>
<keyword evidence="3" id="KW-1185">Reference proteome</keyword>
<dbReference type="EMBL" id="NIDE01000004">
    <property type="protein sequence ID" value="OWK42916.1"/>
    <property type="molecule type" value="Genomic_DNA"/>
</dbReference>
<comment type="caution">
    <text evidence="2">The sequence shown here is derived from an EMBL/GenBank/DDBJ whole genome shotgun (WGS) entry which is preliminary data.</text>
</comment>
<feature type="domain" description="DNA/pantothenate metabolism flavoprotein C-terminal" evidence="1">
    <location>
        <begin position="2"/>
        <end position="105"/>
    </location>
</feature>
<organism evidence="2 3">
    <name type="scientific">Fimbriiglobus ruber</name>
    <dbReference type="NCBI Taxonomy" id="1908690"/>
    <lineage>
        <taxon>Bacteria</taxon>
        <taxon>Pseudomonadati</taxon>
        <taxon>Planctomycetota</taxon>
        <taxon>Planctomycetia</taxon>
        <taxon>Gemmatales</taxon>
        <taxon>Gemmataceae</taxon>
        <taxon>Fimbriiglobus</taxon>
    </lineage>
</organism>
<evidence type="ECO:0000259" key="1">
    <source>
        <dbReference type="Pfam" id="PF04127"/>
    </source>
</evidence>
<evidence type="ECO:0000313" key="3">
    <source>
        <dbReference type="Proteomes" id="UP000214646"/>
    </source>
</evidence>